<evidence type="ECO:0000313" key="5">
    <source>
        <dbReference type="RefSeq" id="XP_018436208.1"/>
    </source>
</evidence>
<dbReference type="Pfam" id="PF05617">
    <property type="entry name" value="Prolamin_like"/>
    <property type="match status" value="1"/>
</dbReference>
<accession>A0A6J0JKQ2</accession>
<sequence>MRTAFMLMVLVFAMTWSYSSTQPTDPQACIRELKGTSSICRHSIFHLQFHEIKKNCCGTIAIVSDLCWPIIFPNQPYVRFFLKGICVWKK</sequence>
<keyword evidence="4" id="KW-1185">Reference proteome</keyword>
<feature type="domain" description="Prolamin-like" evidence="3">
    <location>
        <begin position="29"/>
        <end position="78"/>
    </location>
</feature>
<protein>
    <submittedName>
        <fullName evidence="5">Uncharacterized protein LOC108808585</fullName>
    </submittedName>
</protein>
<evidence type="ECO:0000256" key="2">
    <source>
        <dbReference type="SAM" id="SignalP"/>
    </source>
</evidence>
<evidence type="ECO:0000256" key="1">
    <source>
        <dbReference type="ARBA" id="ARBA00022729"/>
    </source>
</evidence>
<dbReference type="InterPro" id="IPR008502">
    <property type="entry name" value="Prolamin-like"/>
</dbReference>
<reference evidence="4" key="1">
    <citation type="journal article" date="2019" name="Database">
        <title>The radish genome database (RadishGD): an integrated information resource for radish genomics.</title>
        <authorList>
            <person name="Yu H.J."/>
            <person name="Baek S."/>
            <person name="Lee Y.J."/>
            <person name="Cho A."/>
            <person name="Mun J.H."/>
        </authorList>
    </citation>
    <scope>NUCLEOTIDE SEQUENCE [LARGE SCALE GENOMIC DNA]</scope>
    <source>
        <strain evidence="4">cv. WK10039</strain>
    </source>
</reference>
<dbReference type="AlphaFoldDB" id="A0A6J0JKQ2"/>
<proteinExistence type="predicted"/>
<dbReference type="GeneID" id="108808585"/>
<evidence type="ECO:0000259" key="3">
    <source>
        <dbReference type="Pfam" id="PF05617"/>
    </source>
</evidence>
<reference evidence="5" key="2">
    <citation type="submission" date="2025-08" db="UniProtKB">
        <authorList>
            <consortium name="RefSeq"/>
        </authorList>
    </citation>
    <scope>IDENTIFICATION</scope>
    <source>
        <tissue evidence="5">Leaf</tissue>
    </source>
</reference>
<name>A0A6J0JKQ2_RAPSA</name>
<dbReference type="RefSeq" id="XP_018436208.1">
    <property type="nucleotide sequence ID" value="XM_018580706.1"/>
</dbReference>
<evidence type="ECO:0000313" key="4">
    <source>
        <dbReference type="Proteomes" id="UP000504610"/>
    </source>
</evidence>
<dbReference type="Proteomes" id="UP000504610">
    <property type="component" value="Chromosome 6"/>
</dbReference>
<dbReference type="KEGG" id="rsz:108808585"/>
<keyword evidence="1 2" id="KW-0732">Signal</keyword>
<organism evidence="4 5">
    <name type="scientific">Raphanus sativus</name>
    <name type="common">Radish</name>
    <name type="synonym">Raphanus raphanistrum var. sativus</name>
    <dbReference type="NCBI Taxonomy" id="3726"/>
    <lineage>
        <taxon>Eukaryota</taxon>
        <taxon>Viridiplantae</taxon>
        <taxon>Streptophyta</taxon>
        <taxon>Embryophyta</taxon>
        <taxon>Tracheophyta</taxon>
        <taxon>Spermatophyta</taxon>
        <taxon>Magnoliopsida</taxon>
        <taxon>eudicotyledons</taxon>
        <taxon>Gunneridae</taxon>
        <taxon>Pentapetalae</taxon>
        <taxon>rosids</taxon>
        <taxon>malvids</taxon>
        <taxon>Brassicales</taxon>
        <taxon>Brassicaceae</taxon>
        <taxon>Brassiceae</taxon>
        <taxon>Raphanus</taxon>
    </lineage>
</organism>
<dbReference type="OrthoDB" id="1024628at2759"/>
<gene>
    <name evidence="5" type="primary">LOC108808585</name>
</gene>
<feature type="chain" id="PRO_5027012937" evidence="2">
    <location>
        <begin position="22"/>
        <end position="90"/>
    </location>
</feature>
<feature type="signal peptide" evidence="2">
    <location>
        <begin position="1"/>
        <end position="21"/>
    </location>
</feature>